<evidence type="ECO:0000313" key="3">
    <source>
        <dbReference type="EMBL" id="PNR45848.1"/>
    </source>
</evidence>
<feature type="transmembrane region" description="Helical" evidence="2">
    <location>
        <begin position="28"/>
        <end position="50"/>
    </location>
</feature>
<proteinExistence type="predicted"/>
<gene>
    <name evidence="3" type="ORF">PHYPA_015619</name>
</gene>
<keyword evidence="2" id="KW-1133">Transmembrane helix</keyword>
<dbReference type="Gramene" id="Pp3c11_26420V3.3">
    <property type="protein sequence ID" value="PAC:32958330.CDS.1"/>
    <property type="gene ID" value="Pp3c11_26420"/>
</dbReference>
<feature type="transmembrane region" description="Helical" evidence="2">
    <location>
        <begin position="90"/>
        <end position="111"/>
    </location>
</feature>
<name>A9TV60_PHYPA</name>
<dbReference type="Gramene" id="Pp3c11_26420V3.1">
    <property type="protein sequence ID" value="PAC:32958328.CDS.1"/>
    <property type="gene ID" value="Pp3c11_26420"/>
</dbReference>
<evidence type="ECO:0000256" key="1">
    <source>
        <dbReference type="SAM" id="MobiDB-lite"/>
    </source>
</evidence>
<sequence>MATPHVALAVPPQAAHPTPARSKCECTLFFSLHLTEMILGIIGFILGIVLTVFYHIAFVWLLATGLLAFASGLQGILVTQKGTAGYNCHIVLAVFNLVNLGIIGVVCIFLLSPLLIIWAIAAFVVELWVTISRFCCNTGPVAQASGAPQYATAQPAVHVHVGNVGGPRPMHPAPGFAAPPPQHYPPHENLKTPAYN</sequence>
<feature type="transmembrane region" description="Helical" evidence="2">
    <location>
        <begin position="117"/>
        <end position="136"/>
    </location>
</feature>
<feature type="region of interest" description="Disordered" evidence="1">
    <location>
        <begin position="175"/>
        <end position="196"/>
    </location>
</feature>
<reference evidence="3 5" key="2">
    <citation type="journal article" date="2018" name="Plant J.">
        <title>The Physcomitrella patens chromosome-scale assembly reveals moss genome structure and evolution.</title>
        <authorList>
            <person name="Lang D."/>
            <person name="Ullrich K.K."/>
            <person name="Murat F."/>
            <person name="Fuchs J."/>
            <person name="Jenkins J."/>
            <person name="Haas F.B."/>
            <person name="Piednoel M."/>
            <person name="Gundlach H."/>
            <person name="Van Bel M."/>
            <person name="Meyberg R."/>
            <person name="Vives C."/>
            <person name="Morata J."/>
            <person name="Symeonidi A."/>
            <person name="Hiss M."/>
            <person name="Muchero W."/>
            <person name="Kamisugi Y."/>
            <person name="Saleh O."/>
            <person name="Blanc G."/>
            <person name="Decker E.L."/>
            <person name="van Gessel N."/>
            <person name="Grimwood J."/>
            <person name="Hayes R.D."/>
            <person name="Graham S.W."/>
            <person name="Gunter L.E."/>
            <person name="McDaniel S.F."/>
            <person name="Hoernstein S.N.W."/>
            <person name="Larsson A."/>
            <person name="Li F.W."/>
            <person name="Perroud P.F."/>
            <person name="Phillips J."/>
            <person name="Ranjan P."/>
            <person name="Rokshar D.S."/>
            <person name="Rothfels C.J."/>
            <person name="Schneider L."/>
            <person name="Shu S."/>
            <person name="Stevenson D.W."/>
            <person name="Thummler F."/>
            <person name="Tillich M."/>
            <person name="Villarreal Aguilar J.C."/>
            <person name="Widiez T."/>
            <person name="Wong G.K."/>
            <person name="Wymore A."/>
            <person name="Zhang Y."/>
            <person name="Zimmer A.D."/>
            <person name="Quatrano R.S."/>
            <person name="Mayer K.F.X."/>
            <person name="Goodstein D."/>
            <person name="Casacuberta J.M."/>
            <person name="Vandepoele K."/>
            <person name="Reski R."/>
            <person name="Cuming A.C."/>
            <person name="Tuskan G.A."/>
            <person name="Maumus F."/>
            <person name="Salse J."/>
            <person name="Schmutz J."/>
            <person name="Rensing S.A."/>
        </authorList>
    </citation>
    <scope>NUCLEOTIDE SEQUENCE [LARGE SCALE GENOMIC DNA]</scope>
    <source>
        <strain evidence="4 5">cv. Gransden 2004</strain>
    </source>
</reference>
<keyword evidence="5" id="KW-1185">Reference proteome</keyword>
<accession>A9TV60</accession>
<reference evidence="4" key="3">
    <citation type="submission" date="2020-12" db="UniProtKB">
        <authorList>
            <consortium name="EnsemblPlants"/>
        </authorList>
    </citation>
    <scope>IDENTIFICATION</scope>
</reference>
<dbReference type="AlphaFoldDB" id="A9TV60"/>
<evidence type="ECO:0000256" key="2">
    <source>
        <dbReference type="SAM" id="Phobius"/>
    </source>
</evidence>
<dbReference type="HOGENOM" id="CLU_1392267_0_0_1"/>
<dbReference type="InParanoid" id="A9TV60"/>
<evidence type="ECO:0000313" key="5">
    <source>
        <dbReference type="Proteomes" id="UP000006727"/>
    </source>
</evidence>
<protein>
    <submittedName>
        <fullName evidence="3 4">Uncharacterized protein</fullName>
    </submittedName>
</protein>
<feature type="compositionally biased region" description="Pro residues" evidence="1">
    <location>
        <begin position="175"/>
        <end position="184"/>
    </location>
</feature>
<evidence type="ECO:0000313" key="4">
    <source>
        <dbReference type="EnsemblPlants" id="PAC:32958328.CDS.1"/>
    </source>
</evidence>
<dbReference type="EnsemblPlants" id="Pp3c11_26420V3.2">
    <property type="protein sequence ID" value="PAC:32958329.CDS.1"/>
    <property type="gene ID" value="Pp3c11_26420"/>
</dbReference>
<feature type="transmembrane region" description="Helical" evidence="2">
    <location>
        <begin position="56"/>
        <end position="78"/>
    </location>
</feature>
<keyword evidence="2" id="KW-0812">Transmembrane</keyword>
<dbReference type="PaxDb" id="3218-PP1S332_47V6.1"/>
<reference evidence="3 5" key="1">
    <citation type="journal article" date="2008" name="Science">
        <title>The Physcomitrella genome reveals evolutionary insights into the conquest of land by plants.</title>
        <authorList>
            <person name="Rensing S."/>
            <person name="Lang D."/>
            <person name="Zimmer A."/>
            <person name="Terry A."/>
            <person name="Salamov A."/>
            <person name="Shapiro H."/>
            <person name="Nishiyama T."/>
            <person name="Perroud P.-F."/>
            <person name="Lindquist E."/>
            <person name="Kamisugi Y."/>
            <person name="Tanahashi T."/>
            <person name="Sakakibara K."/>
            <person name="Fujita T."/>
            <person name="Oishi K."/>
            <person name="Shin-I T."/>
            <person name="Kuroki Y."/>
            <person name="Toyoda A."/>
            <person name="Suzuki Y."/>
            <person name="Hashimoto A."/>
            <person name="Yamaguchi K."/>
            <person name="Sugano A."/>
            <person name="Kohara Y."/>
            <person name="Fujiyama A."/>
            <person name="Anterola A."/>
            <person name="Aoki S."/>
            <person name="Ashton N."/>
            <person name="Barbazuk W.B."/>
            <person name="Barker E."/>
            <person name="Bennetzen J."/>
            <person name="Bezanilla M."/>
            <person name="Blankenship R."/>
            <person name="Cho S.H."/>
            <person name="Dutcher S."/>
            <person name="Estelle M."/>
            <person name="Fawcett J.A."/>
            <person name="Gundlach H."/>
            <person name="Hanada K."/>
            <person name="Heyl A."/>
            <person name="Hicks K.A."/>
            <person name="Hugh J."/>
            <person name="Lohr M."/>
            <person name="Mayer K."/>
            <person name="Melkozernov A."/>
            <person name="Murata T."/>
            <person name="Nelson D."/>
            <person name="Pils B."/>
            <person name="Prigge M."/>
            <person name="Reiss B."/>
            <person name="Renner T."/>
            <person name="Rombauts S."/>
            <person name="Rushton P."/>
            <person name="Sanderfoot A."/>
            <person name="Schween G."/>
            <person name="Shiu S.-H."/>
            <person name="Stueber K."/>
            <person name="Theodoulou F.L."/>
            <person name="Tu H."/>
            <person name="Van de Peer Y."/>
            <person name="Verrier P.J."/>
            <person name="Waters E."/>
            <person name="Wood A."/>
            <person name="Yang L."/>
            <person name="Cove D."/>
            <person name="Cuming A."/>
            <person name="Hasebe M."/>
            <person name="Lucas S."/>
            <person name="Mishler D.B."/>
            <person name="Reski R."/>
            <person name="Grigoriev I."/>
            <person name="Quatrano R.S."/>
            <person name="Boore J.L."/>
        </authorList>
    </citation>
    <scope>NUCLEOTIDE SEQUENCE [LARGE SCALE GENOMIC DNA]</scope>
    <source>
        <strain evidence="4 5">cv. Gransden 2004</strain>
    </source>
</reference>
<dbReference type="EMBL" id="ABEU02000011">
    <property type="protein sequence ID" value="PNR45848.1"/>
    <property type="molecule type" value="Genomic_DNA"/>
</dbReference>
<keyword evidence="2" id="KW-0472">Membrane</keyword>
<dbReference type="EnsemblPlants" id="Pp3c11_26420V3.1">
    <property type="protein sequence ID" value="PAC:32958328.CDS.1"/>
    <property type="gene ID" value="Pp3c11_26420"/>
</dbReference>
<dbReference type="Gramene" id="Pp3c11_26420V3.2">
    <property type="protein sequence ID" value="PAC:32958329.CDS.1"/>
    <property type="gene ID" value="Pp3c11_26420"/>
</dbReference>
<organism evidence="3">
    <name type="scientific">Physcomitrium patens</name>
    <name type="common">Spreading-leaved earth moss</name>
    <name type="synonym">Physcomitrella patens</name>
    <dbReference type="NCBI Taxonomy" id="3218"/>
    <lineage>
        <taxon>Eukaryota</taxon>
        <taxon>Viridiplantae</taxon>
        <taxon>Streptophyta</taxon>
        <taxon>Embryophyta</taxon>
        <taxon>Bryophyta</taxon>
        <taxon>Bryophytina</taxon>
        <taxon>Bryopsida</taxon>
        <taxon>Funariidae</taxon>
        <taxon>Funariales</taxon>
        <taxon>Funariaceae</taxon>
        <taxon>Physcomitrium</taxon>
    </lineage>
</organism>
<dbReference type="EnsemblPlants" id="Pp3c11_26420V3.3">
    <property type="protein sequence ID" value="PAC:32958330.CDS.1"/>
    <property type="gene ID" value="Pp3c11_26420"/>
</dbReference>
<dbReference type="Proteomes" id="UP000006727">
    <property type="component" value="Chromosome 11"/>
</dbReference>